<reference evidence="2" key="1">
    <citation type="submission" date="2022-06" db="EMBL/GenBank/DDBJ databases">
        <title>Genomic Encyclopedia of Archaeal and Bacterial Type Strains, Phase II (KMG-II): from individual species to whole genera.</title>
        <authorList>
            <person name="Goeker M."/>
        </authorList>
    </citation>
    <scope>NUCLEOTIDE SEQUENCE</scope>
    <source>
        <strain evidence="2">DSM 26652</strain>
    </source>
</reference>
<keyword evidence="3" id="KW-1185">Reference proteome</keyword>
<dbReference type="AlphaFoldDB" id="A0A9X2G0Y0"/>
<dbReference type="Gene3D" id="1.20.120.160">
    <property type="entry name" value="HPT domain"/>
    <property type="match status" value="1"/>
</dbReference>
<evidence type="ECO:0000313" key="2">
    <source>
        <dbReference type="EMBL" id="MCP2263353.1"/>
    </source>
</evidence>
<protein>
    <submittedName>
        <fullName evidence="2">Uncharacterized protein</fullName>
    </submittedName>
</protein>
<evidence type="ECO:0000313" key="3">
    <source>
        <dbReference type="Proteomes" id="UP001139493"/>
    </source>
</evidence>
<name>A0A9X2G0Y0_9MICO</name>
<gene>
    <name evidence="2" type="ORF">APR03_000684</name>
</gene>
<accession>A0A9X2G0Y0</accession>
<dbReference type="EMBL" id="JAMTCS010000002">
    <property type="protein sequence ID" value="MCP2263353.1"/>
    <property type="molecule type" value="Genomic_DNA"/>
</dbReference>
<organism evidence="2 3">
    <name type="scientific">Promicromonospora thailandica</name>
    <dbReference type="NCBI Taxonomy" id="765201"/>
    <lineage>
        <taxon>Bacteria</taxon>
        <taxon>Bacillati</taxon>
        <taxon>Actinomycetota</taxon>
        <taxon>Actinomycetes</taxon>
        <taxon>Micrococcales</taxon>
        <taxon>Promicromonosporaceae</taxon>
        <taxon>Promicromonospora</taxon>
    </lineage>
</organism>
<sequence>MAETRRHPEWGVGSLTAGSHRADDLGTGPAPDVLDEGVLLDLARDLGQPAARRCAERYRTSLKRRIELLTVAALEVREHAVCETALDLAVSSATVGAVALAKAAWAVAHDVVQTRAVPQVDALERLMWLAHDTESALVRLSRTGTPDPGPYG</sequence>
<evidence type="ECO:0000256" key="1">
    <source>
        <dbReference type="SAM" id="MobiDB-lite"/>
    </source>
</evidence>
<proteinExistence type="predicted"/>
<dbReference type="Proteomes" id="UP001139493">
    <property type="component" value="Unassembled WGS sequence"/>
</dbReference>
<dbReference type="InterPro" id="IPR036641">
    <property type="entry name" value="HPT_dom_sf"/>
</dbReference>
<dbReference type="SUPFAM" id="SSF47226">
    <property type="entry name" value="Histidine-containing phosphotransfer domain, HPT domain"/>
    <property type="match status" value="1"/>
</dbReference>
<comment type="caution">
    <text evidence="2">The sequence shown here is derived from an EMBL/GenBank/DDBJ whole genome shotgun (WGS) entry which is preliminary data.</text>
</comment>
<feature type="region of interest" description="Disordered" evidence="1">
    <location>
        <begin position="1"/>
        <end position="27"/>
    </location>
</feature>
<dbReference type="GO" id="GO:0000160">
    <property type="term" value="P:phosphorelay signal transduction system"/>
    <property type="evidence" value="ECO:0007669"/>
    <property type="project" value="InterPro"/>
</dbReference>
<dbReference type="RefSeq" id="WP_253832839.1">
    <property type="nucleotide sequence ID" value="NZ_JAMTCS010000002.1"/>
</dbReference>